<keyword evidence="3" id="KW-1185">Reference proteome</keyword>
<reference evidence="2 3" key="1">
    <citation type="submission" date="2021-01" db="EMBL/GenBank/DDBJ databases">
        <title>Whole genome shotgun sequence of Verrucosispora qiuiae NBRC 106684.</title>
        <authorList>
            <person name="Komaki H."/>
            <person name="Tamura T."/>
        </authorList>
    </citation>
    <scope>NUCLEOTIDE SEQUENCE [LARGE SCALE GENOMIC DNA]</scope>
    <source>
        <strain evidence="2 3">NBRC 106684</strain>
    </source>
</reference>
<protein>
    <submittedName>
        <fullName evidence="2">Uncharacterized protein</fullName>
    </submittedName>
</protein>
<comment type="caution">
    <text evidence="2">The sequence shown here is derived from an EMBL/GenBank/DDBJ whole genome shotgun (WGS) entry which is preliminary data.</text>
</comment>
<sequence length="59" mass="6485">MQVQPALVEGGPEPFGDDLPVRIRCPHVVPPFHNGKHATVPPQRRSRGSAPLETEPEPR</sequence>
<proteinExistence type="predicted"/>
<evidence type="ECO:0000313" key="3">
    <source>
        <dbReference type="Proteomes" id="UP000653076"/>
    </source>
</evidence>
<name>A0ABQ4J834_9ACTN</name>
<accession>A0ABQ4J834</accession>
<evidence type="ECO:0000313" key="2">
    <source>
        <dbReference type="EMBL" id="GIJ26223.1"/>
    </source>
</evidence>
<feature type="region of interest" description="Disordered" evidence="1">
    <location>
        <begin position="32"/>
        <end position="59"/>
    </location>
</feature>
<gene>
    <name evidence="2" type="ORF">Vqi01_13850</name>
</gene>
<evidence type="ECO:0000256" key="1">
    <source>
        <dbReference type="SAM" id="MobiDB-lite"/>
    </source>
</evidence>
<organism evidence="2 3">
    <name type="scientific">Micromonospora qiuiae</name>
    <dbReference type="NCBI Taxonomy" id="502268"/>
    <lineage>
        <taxon>Bacteria</taxon>
        <taxon>Bacillati</taxon>
        <taxon>Actinomycetota</taxon>
        <taxon>Actinomycetes</taxon>
        <taxon>Micromonosporales</taxon>
        <taxon>Micromonosporaceae</taxon>
        <taxon>Micromonospora</taxon>
    </lineage>
</organism>
<dbReference type="Proteomes" id="UP000653076">
    <property type="component" value="Unassembled WGS sequence"/>
</dbReference>
<dbReference type="EMBL" id="BOPC01000017">
    <property type="protein sequence ID" value="GIJ26223.1"/>
    <property type="molecule type" value="Genomic_DNA"/>
</dbReference>